<name>A0A250J5S1_9BACT</name>
<dbReference type="EMBL" id="CP022098">
    <property type="protein sequence ID" value="ATB39284.1"/>
    <property type="molecule type" value="Genomic_DNA"/>
</dbReference>
<evidence type="ECO:0000313" key="2">
    <source>
        <dbReference type="EMBL" id="ATB39284.1"/>
    </source>
</evidence>
<sequence length="64" mass="7110">MPLPPDASVCSDFLRALKGSTADTHQEESKSANVSDEATDRTGLKSLLREFDHMNLLEKMTFLL</sequence>
<proteinExistence type="predicted"/>
<gene>
    <name evidence="2" type="ORF">CYFUS_004728</name>
</gene>
<evidence type="ECO:0000256" key="1">
    <source>
        <dbReference type="SAM" id="MobiDB-lite"/>
    </source>
</evidence>
<protein>
    <submittedName>
        <fullName evidence="2">Uncharacterized protein</fullName>
    </submittedName>
</protein>
<evidence type="ECO:0000313" key="3">
    <source>
        <dbReference type="Proteomes" id="UP000217257"/>
    </source>
</evidence>
<feature type="region of interest" description="Disordered" evidence="1">
    <location>
        <begin position="20"/>
        <end position="39"/>
    </location>
</feature>
<organism evidence="2 3">
    <name type="scientific">Cystobacter fuscus</name>
    <dbReference type="NCBI Taxonomy" id="43"/>
    <lineage>
        <taxon>Bacteria</taxon>
        <taxon>Pseudomonadati</taxon>
        <taxon>Myxococcota</taxon>
        <taxon>Myxococcia</taxon>
        <taxon>Myxococcales</taxon>
        <taxon>Cystobacterineae</taxon>
        <taxon>Archangiaceae</taxon>
        <taxon>Cystobacter</taxon>
    </lineage>
</organism>
<dbReference type="KEGG" id="cfus:CYFUS_004728"/>
<reference evidence="2 3" key="1">
    <citation type="submission" date="2017-06" db="EMBL/GenBank/DDBJ databases">
        <title>Sequencing and comparative analysis of myxobacterial genomes.</title>
        <authorList>
            <person name="Rupp O."/>
            <person name="Goesmann A."/>
            <person name="Sogaard-Andersen L."/>
        </authorList>
    </citation>
    <scope>NUCLEOTIDE SEQUENCE [LARGE SCALE GENOMIC DNA]</scope>
    <source>
        <strain evidence="2 3">DSM 52655</strain>
    </source>
</reference>
<dbReference type="AlphaFoldDB" id="A0A250J5S1"/>
<dbReference type="Proteomes" id="UP000217257">
    <property type="component" value="Chromosome"/>
</dbReference>
<accession>A0A250J5S1</accession>